<dbReference type="EMBL" id="JAGIZA010000004">
    <property type="protein sequence ID" value="MBP0492659.1"/>
    <property type="molecule type" value="Genomic_DNA"/>
</dbReference>
<dbReference type="PANTHER" id="PTHR42815">
    <property type="entry name" value="FAD-BINDING, PUTATIVE (AFU_ORTHOLOGUE AFUA_6G07600)-RELATED"/>
    <property type="match status" value="1"/>
</dbReference>
<dbReference type="AlphaFoldDB" id="A0A940S552"/>
<dbReference type="RefSeq" id="WP_209372403.1">
    <property type="nucleotide sequence ID" value="NZ_JAGIZA010000004.1"/>
</dbReference>
<gene>
    <name evidence="2" type="ORF">J5Y10_07695</name>
</gene>
<evidence type="ECO:0000313" key="3">
    <source>
        <dbReference type="Proteomes" id="UP000677537"/>
    </source>
</evidence>
<comment type="caution">
    <text evidence="2">The sequence shown here is derived from an EMBL/GenBank/DDBJ whole genome shotgun (WGS) entry which is preliminary data.</text>
</comment>
<dbReference type="InterPro" id="IPR011576">
    <property type="entry name" value="Pyridox_Oxase_N"/>
</dbReference>
<name>A0A940S552_9PROT</name>
<organism evidence="2 3">
    <name type="scientific">Roseomonas indoligenes</name>
    <dbReference type="NCBI Taxonomy" id="2820811"/>
    <lineage>
        <taxon>Bacteria</taxon>
        <taxon>Pseudomonadati</taxon>
        <taxon>Pseudomonadota</taxon>
        <taxon>Alphaproteobacteria</taxon>
        <taxon>Acetobacterales</taxon>
        <taxon>Roseomonadaceae</taxon>
        <taxon>Roseomonas</taxon>
    </lineage>
</organism>
<evidence type="ECO:0000313" key="2">
    <source>
        <dbReference type="EMBL" id="MBP0492659.1"/>
    </source>
</evidence>
<dbReference type="Pfam" id="PF01243">
    <property type="entry name" value="PNPOx_N"/>
    <property type="match status" value="1"/>
</dbReference>
<dbReference type="PANTHER" id="PTHR42815:SF2">
    <property type="entry name" value="FAD-BINDING, PUTATIVE (AFU_ORTHOLOGUE AFUA_6G07600)-RELATED"/>
    <property type="match status" value="1"/>
</dbReference>
<dbReference type="Proteomes" id="UP000677537">
    <property type="component" value="Unassembled WGS sequence"/>
</dbReference>
<dbReference type="InterPro" id="IPR012349">
    <property type="entry name" value="Split_barrel_FMN-bd"/>
</dbReference>
<keyword evidence="3" id="KW-1185">Reference proteome</keyword>
<proteinExistence type="predicted"/>
<dbReference type="SUPFAM" id="SSF50475">
    <property type="entry name" value="FMN-binding split barrel"/>
    <property type="match status" value="1"/>
</dbReference>
<feature type="domain" description="Pyridoxamine 5'-phosphate oxidase N-terminal" evidence="1">
    <location>
        <begin position="137"/>
        <end position="239"/>
    </location>
</feature>
<dbReference type="Gene3D" id="2.30.110.10">
    <property type="entry name" value="Electron Transport, Fmn-binding Protein, Chain A"/>
    <property type="match status" value="1"/>
</dbReference>
<evidence type="ECO:0000259" key="1">
    <source>
        <dbReference type="Pfam" id="PF01243"/>
    </source>
</evidence>
<reference evidence="2" key="1">
    <citation type="submission" date="2021-03" db="EMBL/GenBank/DDBJ databases">
        <authorList>
            <person name="So Y."/>
        </authorList>
    </citation>
    <scope>NUCLEOTIDE SEQUENCE</scope>
    <source>
        <strain evidence="2">SG15</strain>
    </source>
</reference>
<sequence length="295" mass="31693">MPEQHQGFFAMLSFVVLGAVDPEGQVWATLRAGRPGFMAAVDARHLRLGLARDPADPEDAGMEDGDALGLLGIDPVTRRRNRLNGTLRRSGADAFTVAVVQSFGNCPQYIQQRAALPLRDPRSAASAPPVVSERLDGRARAIISGADTFYVATYADIAGGERQVDVSHRGGRPGFVRIDADGRLTVPDFAGNRFFNTLGNMLVNPKAGLTFVEDGTGDLLQMTGRAEVLPDSPEVADFAGAERLWRFEPQKLVFRPAAFPLALSLVANGWSPSTLRTGVWEQGRGEGPLEAMPSP</sequence>
<protein>
    <submittedName>
        <fullName evidence="2">Pyridoxamine 5'-phosphate oxidase family protein</fullName>
    </submittedName>
</protein>
<accession>A0A940S552</accession>